<evidence type="ECO:0000256" key="15">
    <source>
        <dbReference type="ARBA" id="ARBA00023170"/>
    </source>
</evidence>
<evidence type="ECO:0000313" key="26">
    <source>
        <dbReference type="Proteomes" id="UP000327439"/>
    </source>
</evidence>
<dbReference type="Gene3D" id="2.90.10.30">
    <property type="match status" value="1"/>
</dbReference>
<keyword evidence="2 19" id="KW-0723">Serine/threonine-protein kinase</keyword>
<keyword evidence="7" id="KW-0732">Signal</keyword>
<evidence type="ECO:0000256" key="5">
    <source>
        <dbReference type="ARBA" id="ARBA00022679"/>
    </source>
</evidence>
<evidence type="ECO:0000256" key="11">
    <source>
        <dbReference type="ARBA" id="ARBA00022840"/>
    </source>
</evidence>
<feature type="transmembrane region" description="Helical" evidence="21">
    <location>
        <begin position="423"/>
        <end position="444"/>
    </location>
</feature>
<dbReference type="GO" id="GO:0016020">
    <property type="term" value="C:membrane"/>
    <property type="evidence" value="ECO:0007669"/>
    <property type="project" value="UniProtKB-SubCell"/>
</dbReference>
<evidence type="ECO:0000256" key="16">
    <source>
        <dbReference type="ARBA" id="ARBA00023180"/>
    </source>
</evidence>
<dbReference type="FunFam" id="2.90.10.30:FF:000003">
    <property type="entry name" value="Os04g0303100 protein"/>
    <property type="match status" value="1"/>
</dbReference>
<evidence type="ECO:0000256" key="19">
    <source>
        <dbReference type="PIRNR" id="PIRNR000641"/>
    </source>
</evidence>
<evidence type="ECO:0000256" key="18">
    <source>
        <dbReference type="ARBA" id="ARBA00048679"/>
    </source>
</evidence>
<evidence type="ECO:0000256" key="1">
    <source>
        <dbReference type="ARBA" id="ARBA00004479"/>
    </source>
</evidence>
<evidence type="ECO:0000259" key="23">
    <source>
        <dbReference type="PROSITE" id="PS50927"/>
    </source>
</evidence>
<dbReference type="Pfam" id="PF00069">
    <property type="entry name" value="Pkinase"/>
    <property type="match status" value="1"/>
</dbReference>
<proteinExistence type="inferred from homology"/>
<keyword evidence="8" id="KW-0430">Lectin</keyword>
<comment type="catalytic activity">
    <reaction evidence="17 19">
        <text>L-threonyl-[protein] + ATP = O-phospho-L-threonyl-[protein] + ADP + H(+)</text>
        <dbReference type="Rhea" id="RHEA:46608"/>
        <dbReference type="Rhea" id="RHEA-COMP:11060"/>
        <dbReference type="Rhea" id="RHEA-COMP:11605"/>
        <dbReference type="ChEBI" id="CHEBI:15378"/>
        <dbReference type="ChEBI" id="CHEBI:30013"/>
        <dbReference type="ChEBI" id="CHEBI:30616"/>
        <dbReference type="ChEBI" id="CHEBI:61977"/>
        <dbReference type="ChEBI" id="CHEBI:456216"/>
        <dbReference type="EC" id="2.7.11.1"/>
    </reaction>
</comment>
<protein>
    <recommendedName>
        <fullName evidence="19">Receptor-like serine/threonine-protein kinase</fullName>
        <ecNumber evidence="19">2.7.11.1</ecNumber>
    </recommendedName>
</protein>
<keyword evidence="6 21" id="KW-0812">Transmembrane</keyword>
<dbReference type="EMBL" id="CM018227">
    <property type="protein sequence ID" value="KAB1993497.1"/>
    <property type="molecule type" value="Genomic_DNA"/>
</dbReference>
<dbReference type="FunFam" id="3.30.200.20:FF:000178">
    <property type="entry name" value="serine/threonine-protein kinase PBS1-like"/>
    <property type="match status" value="1"/>
</dbReference>
<dbReference type="AlphaFoldDB" id="A0A5J5NH33"/>
<evidence type="ECO:0000256" key="14">
    <source>
        <dbReference type="ARBA" id="ARBA00023157"/>
    </source>
</evidence>
<keyword evidence="11 19" id="KW-0067">ATP-binding</keyword>
<evidence type="ECO:0000256" key="3">
    <source>
        <dbReference type="ARBA" id="ARBA00022536"/>
    </source>
</evidence>
<evidence type="ECO:0000256" key="20">
    <source>
        <dbReference type="PROSITE-ProRule" id="PRU10141"/>
    </source>
</evidence>
<keyword evidence="13 21" id="KW-0472">Membrane</keyword>
<feature type="domain" description="Protein kinase" evidence="22">
    <location>
        <begin position="478"/>
        <end position="751"/>
    </location>
</feature>
<dbReference type="CDD" id="cd14066">
    <property type="entry name" value="STKc_IRAK"/>
    <property type="match status" value="1"/>
</dbReference>
<dbReference type="PROSITE" id="PS50011">
    <property type="entry name" value="PROTEIN_KINASE_DOM"/>
    <property type="match status" value="1"/>
</dbReference>
<dbReference type="SUPFAM" id="SSF56112">
    <property type="entry name" value="Protein kinase-like (PK-like)"/>
    <property type="match status" value="1"/>
</dbReference>
<reference evidence="26" key="1">
    <citation type="journal article" date="2020" name="Nat. Genet.">
        <title>Genomic diversifications of five Gossypium allopolyploid species and their impact on cotton improvement.</title>
        <authorList>
            <person name="Chen Z.J."/>
            <person name="Sreedasyam A."/>
            <person name="Ando A."/>
            <person name="Song Q."/>
            <person name="De Santiago L.M."/>
            <person name="Hulse-Kemp A.M."/>
            <person name="Ding M."/>
            <person name="Ye W."/>
            <person name="Kirkbride R.C."/>
            <person name="Jenkins J."/>
            <person name="Plott C."/>
            <person name="Lovell J."/>
            <person name="Lin Y.M."/>
            <person name="Vaughn R."/>
            <person name="Liu B."/>
            <person name="Simpson S."/>
            <person name="Scheffler B.E."/>
            <person name="Wen L."/>
            <person name="Saski C.A."/>
            <person name="Grover C.E."/>
            <person name="Hu G."/>
            <person name="Conover J.L."/>
            <person name="Carlson J.W."/>
            <person name="Shu S."/>
            <person name="Boston L.B."/>
            <person name="Williams M."/>
            <person name="Peterson D.G."/>
            <person name="McGee K."/>
            <person name="Jones D.C."/>
            <person name="Wendel J.F."/>
            <person name="Stelly D.M."/>
            <person name="Grimwood J."/>
            <person name="Schmutz J."/>
        </authorList>
    </citation>
    <scope>NUCLEOTIDE SEQUENCE [LARGE SCALE GENOMIC DNA]</scope>
    <source>
        <strain evidence="26">cv. 3-79</strain>
    </source>
</reference>
<dbReference type="SUPFAM" id="SSF51110">
    <property type="entry name" value="alpha-D-mannose-specific plant lectins"/>
    <property type="match status" value="1"/>
</dbReference>
<name>A0A5J5NH33_GOSBA</name>
<dbReference type="PANTHER" id="PTHR47976:SF30">
    <property type="entry name" value="RECEPTOR-LIKE SERINE_THREONINE-PROTEIN KINASE"/>
    <property type="match status" value="1"/>
</dbReference>
<keyword evidence="10 19" id="KW-0418">Kinase</keyword>
<dbReference type="GO" id="GO:0030246">
    <property type="term" value="F:carbohydrate binding"/>
    <property type="evidence" value="ECO:0007669"/>
    <property type="project" value="UniProtKB-KW"/>
</dbReference>
<dbReference type="Pfam" id="PF01453">
    <property type="entry name" value="B_lectin"/>
    <property type="match status" value="1"/>
</dbReference>
<dbReference type="InterPro" id="IPR036426">
    <property type="entry name" value="Bulb-type_lectin_dom_sf"/>
</dbReference>
<dbReference type="InterPro" id="IPR017441">
    <property type="entry name" value="Protein_kinase_ATP_BS"/>
</dbReference>
<evidence type="ECO:0000256" key="2">
    <source>
        <dbReference type="ARBA" id="ARBA00022527"/>
    </source>
</evidence>
<dbReference type="PANTHER" id="PTHR47976">
    <property type="entry name" value="G-TYPE LECTIN S-RECEPTOR-LIKE SERINE/THREONINE-PROTEIN KINASE SD2-5"/>
    <property type="match status" value="1"/>
</dbReference>
<dbReference type="GO" id="GO:0106310">
    <property type="term" value="F:protein serine kinase activity"/>
    <property type="evidence" value="ECO:0007669"/>
    <property type="project" value="RHEA"/>
</dbReference>
<keyword evidence="9 19" id="KW-0547">Nucleotide-binding</keyword>
<dbReference type="CDD" id="cd01098">
    <property type="entry name" value="PAN_AP_plant"/>
    <property type="match status" value="1"/>
</dbReference>
<feature type="binding site" evidence="20">
    <location>
        <position position="506"/>
    </location>
    <ligand>
        <name>ATP</name>
        <dbReference type="ChEBI" id="CHEBI:30616"/>
    </ligand>
</feature>
<dbReference type="Pfam" id="PF08276">
    <property type="entry name" value="PAN_2"/>
    <property type="match status" value="1"/>
</dbReference>
<comment type="similarity">
    <text evidence="19">Belongs to the protein kinase superfamily. Ser/Thr protein kinase family.</text>
</comment>
<dbReference type="GO" id="GO:0004674">
    <property type="term" value="F:protein serine/threonine kinase activity"/>
    <property type="evidence" value="ECO:0007669"/>
    <property type="project" value="UniProtKB-KW"/>
</dbReference>
<feature type="transmembrane region" description="Helical" evidence="21">
    <location>
        <begin position="7"/>
        <end position="28"/>
    </location>
</feature>
<dbReference type="PIRSF" id="PIRSF000641">
    <property type="entry name" value="SRK"/>
    <property type="match status" value="1"/>
</dbReference>
<evidence type="ECO:0000256" key="4">
    <source>
        <dbReference type="ARBA" id="ARBA00022553"/>
    </source>
</evidence>
<dbReference type="PROSITE" id="PS00108">
    <property type="entry name" value="PROTEIN_KINASE_ST"/>
    <property type="match status" value="1"/>
</dbReference>
<evidence type="ECO:0000259" key="22">
    <source>
        <dbReference type="PROSITE" id="PS50011"/>
    </source>
</evidence>
<dbReference type="Gene3D" id="3.30.200.20">
    <property type="entry name" value="Phosphorylase Kinase, domain 1"/>
    <property type="match status" value="1"/>
</dbReference>
<dbReference type="InterPro" id="IPR003609">
    <property type="entry name" value="Pan_app"/>
</dbReference>
<gene>
    <name evidence="25" type="ORF">ES319_D13G034600v1</name>
</gene>
<evidence type="ECO:0000313" key="25">
    <source>
        <dbReference type="EMBL" id="KAB1993497.1"/>
    </source>
</evidence>
<evidence type="ECO:0000256" key="9">
    <source>
        <dbReference type="ARBA" id="ARBA00022741"/>
    </source>
</evidence>
<dbReference type="InterPro" id="IPR000719">
    <property type="entry name" value="Prot_kinase_dom"/>
</dbReference>
<keyword evidence="14" id="KW-1015">Disulfide bond</keyword>
<keyword evidence="26" id="KW-1185">Reference proteome</keyword>
<dbReference type="InterPro" id="IPR008271">
    <property type="entry name" value="Ser/Thr_kinase_AS"/>
</dbReference>
<evidence type="ECO:0000256" key="12">
    <source>
        <dbReference type="ARBA" id="ARBA00022989"/>
    </source>
</evidence>
<accession>A0A5J5NH33</accession>
<dbReference type="Proteomes" id="UP000327439">
    <property type="component" value="Chromosome D13"/>
</dbReference>
<evidence type="ECO:0000256" key="8">
    <source>
        <dbReference type="ARBA" id="ARBA00022734"/>
    </source>
</evidence>
<keyword evidence="12 21" id="KW-1133">Transmembrane helix</keyword>
<evidence type="ECO:0000259" key="24">
    <source>
        <dbReference type="PROSITE" id="PS50948"/>
    </source>
</evidence>
<evidence type="ECO:0000256" key="6">
    <source>
        <dbReference type="ARBA" id="ARBA00022692"/>
    </source>
</evidence>
<keyword evidence="5 19" id="KW-0808">Transferase</keyword>
<keyword evidence="16" id="KW-0325">Glycoprotein</keyword>
<keyword evidence="4" id="KW-0597">Phosphoprotein</keyword>
<dbReference type="PROSITE" id="PS50927">
    <property type="entry name" value="BULB_LECTIN"/>
    <property type="match status" value="1"/>
</dbReference>
<dbReference type="PROSITE" id="PS50948">
    <property type="entry name" value="PAN"/>
    <property type="match status" value="1"/>
</dbReference>
<dbReference type="GO" id="GO:0005524">
    <property type="term" value="F:ATP binding"/>
    <property type="evidence" value="ECO:0007669"/>
    <property type="project" value="UniProtKB-UniRule"/>
</dbReference>
<comment type="catalytic activity">
    <reaction evidence="18 19">
        <text>L-seryl-[protein] + ATP = O-phospho-L-seryl-[protein] + ADP + H(+)</text>
        <dbReference type="Rhea" id="RHEA:17989"/>
        <dbReference type="Rhea" id="RHEA-COMP:9863"/>
        <dbReference type="Rhea" id="RHEA-COMP:11604"/>
        <dbReference type="ChEBI" id="CHEBI:15378"/>
        <dbReference type="ChEBI" id="CHEBI:29999"/>
        <dbReference type="ChEBI" id="CHEBI:30616"/>
        <dbReference type="ChEBI" id="CHEBI:83421"/>
        <dbReference type="ChEBI" id="CHEBI:456216"/>
        <dbReference type="EC" id="2.7.11.1"/>
    </reaction>
</comment>
<sequence>MIVNTNTSSAFVMITLLILLIIPSSFFIDAEIMDYPSFVNGPNSWRNTPSTDFSFWESAGVRPILVYGMFACGFHCSFIGESCLFAVSIFKSSSEGNSSFSAQVVWSANPNNPVEMQALLELTSEGKLNLKDANDTVVWSPSTPGKSISRLNLTAEGNLMLFDETNYIVWQSFDHPTDSLVRGQRLVSGQKLRANVSSADSSESLYAFAVIDGKFVAYMDSDPSQSYYQSSSILSAEPEFQNGQFGSFHVADSANFIQLGSDGHLKAYELKESGWEGTDLLSIDPCSYPLACGNYGVCLEKGCSCPDDVSENEAAFFRPIDFTTPNLGCSAISPISCESSLLQSFLELSSGYFQRVYTSLFSNTIALEDCKEACLKNCSCKAATYRKGSCYFLSQVDSLKKTNSSDLTYRSHFPERKKQNTSVIVGSTLGAIFGVFLICTFIFLRFKKGFQEVEEDYLDNMLGMPTRFSFEELKNVTKNFSNKLGEGGFGSIFQGTLPSGSEVAVKHLVGFGPVNKSFMTEVQTIGSIHHFNLVSLIGFCAQKFNRLLVYEYMTNGSLDRWIFNKNRDLALGWQIRKKIILDIAKGLAYLHEDCNQKIVHLDIKPQNILLDEHFNAKVSDFGLSKLIGKDQSRVITTMRGTPGYMAPEWLSSVITEKVDVYSFGIVVLEILCGRRNVDESQLEEDRHLLGLFKRKQEEGQLMDLVDKCSDDMQSNAAEVVQMMKVAAWCVQIEHERRPSMSIAVKLFEGSVDVAGNLNEDFQNGLTPEAMETFASIVLPCLLSGPR</sequence>
<evidence type="ECO:0000256" key="10">
    <source>
        <dbReference type="ARBA" id="ARBA00022777"/>
    </source>
</evidence>
<comment type="subcellular location">
    <subcellularLocation>
        <location evidence="1">Membrane</location>
        <topology evidence="1">Single-pass type I membrane protein</topology>
    </subcellularLocation>
</comment>
<dbReference type="InterPro" id="IPR011009">
    <property type="entry name" value="Kinase-like_dom_sf"/>
</dbReference>
<dbReference type="InterPro" id="IPR051343">
    <property type="entry name" value="G-type_lectin_kinases/EP1-like"/>
</dbReference>
<evidence type="ECO:0000256" key="17">
    <source>
        <dbReference type="ARBA" id="ARBA00047899"/>
    </source>
</evidence>
<dbReference type="SMART" id="SM00220">
    <property type="entry name" value="S_TKc"/>
    <property type="match status" value="1"/>
</dbReference>
<evidence type="ECO:0000256" key="13">
    <source>
        <dbReference type="ARBA" id="ARBA00023136"/>
    </source>
</evidence>
<dbReference type="PROSITE" id="PS00107">
    <property type="entry name" value="PROTEIN_KINASE_ATP"/>
    <property type="match status" value="1"/>
</dbReference>
<feature type="domain" description="Bulb-type lectin" evidence="23">
    <location>
        <begin position="50"/>
        <end position="174"/>
    </location>
</feature>
<evidence type="ECO:0000256" key="21">
    <source>
        <dbReference type="SAM" id="Phobius"/>
    </source>
</evidence>
<keyword evidence="3" id="KW-0245">EGF-like domain</keyword>
<dbReference type="InterPro" id="IPR024171">
    <property type="entry name" value="SRK-like_kinase"/>
</dbReference>
<dbReference type="InterPro" id="IPR001480">
    <property type="entry name" value="Bulb-type_lectin_dom"/>
</dbReference>
<feature type="domain" description="Apple" evidence="24">
    <location>
        <begin position="337"/>
        <end position="412"/>
    </location>
</feature>
<keyword evidence="15" id="KW-0675">Receptor</keyword>
<dbReference type="SMART" id="SM00108">
    <property type="entry name" value="B_lectin"/>
    <property type="match status" value="1"/>
</dbReference>
<organism evidence="25 26">
    <name type="scientific">Gossypium barbadense</name>
    <name type="common">Sea Island cotton</name>
    <name type="synonym">Hibiscus barbadensis</name>
    <dbReference type="NCBI Taxonomy" id="3634"/>
    <lineage>
        <taxon>Eukaryota</taxon>
        <taxon>Viridiplantae</taxon>
        <taxon>Streptophyta</taxon>
        <taxon>Embryophyta</taxon>
        <taxon>Tracheophyta</taxon>
        <taxon>Spermatophyta</taxon>
        <taxon>Magnoliopsida</taxon>
        <taxon>eudicotyledons</taxon>
        <taxon>Gunneridae</taxon>
        <taxon>Pentapetalae</taxon>
        <taxon>rosids</taxon>
        <taxon>malvids</taxon>
        <taxon>Malvales</taxon>
        <taxon>Malvaceae</taxon>
        <taxon>Malvoideae</taxon>
        <taxon>Gossypium</taxon>
    </lineage>
</organism>
<evidence type="ECO:0000256" key="7">
    <source>
        <dbReference type="ARBA" id="ARBA00022729"/>
    </source>
</evidence>
<dbReference type="EC" id="2.7.11.1" evidence="19"/>
<dbReference type="OrthoDB" id="4062651at2759"/>
<feature type="transmembrane region" description="Helical" evidence="21">
    <location>
        <begin position="64"/>
        <end position="90"/>
    </location>
</feature>
<dbReference type="Gene3D" id="1.10.510.10">
    <property type="entry name" value="Transferase(Phosphotransferase) domain 1"/>
    <property type="match status" value="1"/>
</dbReference>
<dbReference type="FunFam" id="1.10.510.10:FF:000248">
    <property type="entry name" value="S-receptor-like kinase 5"/>
    <property type="match status" value="1"/>
</dbReference>